<keyword evidence="6" id="KW-0975">Bacterial flagellum</keyword>
<evidence type="ECO:0000313" key="10">
    <source>
        <dbReference type="Proteomes" id="UP000295636"/>
    </source>
</evidence>
<organism evidence="9 10">
    <name type="scientific">Paenibacillus piri</name>
    <dbReference type="NCBI Taxonomy" id="2547395"/>
    <lineage>
        <taxon>Bacteria</taxon>
        <taxon>Bacillati</taxon>
        <taxon>Bacillota</taxon>
        <taxon>Bacilli</taxon>
        <taxon>Bacillales</taxon>
        <taxon>Paenibacillaceae</taxon>
        <taxon>Paenibacillus</taxon>
    </lineage>
</organism>
<dbReference type="Pfam" id="PF06429">
    <property type="entry name" value="Flg_bbr_C"/>
    <property type="match status" value="1"/>
</dbReference>
<evidence type="ECO:0000256" key="6">
    <source>
        <dbReference type="ARBA" id="ARBA00023143"/>
    </source>
</evidence>
<accession>A0A4R5KGY6</accession>
<dbReference type="Proteomes" id="UP000295636">
    <property type="component" value="Unassembled WGS sequence"/>
</dbReference>
<dbReference type="SUPFAM" id="SSF64518">
    <property type="entry name" value="Phase 1 flagellin"/>
    <property type="match status" value="1"/>
</dbReference>
<dbReference type="PANTHER" id="PTHR30033:SF1">
    <property type="entry name" value="FLAGELLAR HOOK-ASSOCIATED PROTEIN 1"/>
    <property type="match status" value="1"/>
</dbReference>
<protein>
    <recommendedName>
        <fullName evidence="4">Flagellar hook-associated protein 1</fullName>
    </recommendedName>
</protein>
<comment type="caution">
    <text evidence="9">The sequence shown here is derived from an EMBL/GenBank/DDBJ whole genome shotgun (WGS) entry which is preliminary data.</text>
</comment>
<name>A0A4R5KGY6_9BACL</name>
<dbReference type="InterPro" id="IPR010930">
    <property type="entry name" value="Flg_bb/hook_C_dom"/>
</dbReference>
<keyword evidence="5" id="KW-0964">Secreted</keyword>
<evidence type="ECO:0000313" key="9">
    <source>
        <dbReference type="EMBL" id="TDF93510.1"/>
    </source>
</evidence>
<keyword evidence="9" id="KW-0966">Cell projection</keyword>
<gene>
    <name evidence="9" type="primary">flgK</name>
    <name evidence="9" type="ORF">E1757_26625</name>
</gene>
<proteinExistence type="inferred from homology"/>
<dbReference type="GO" id="GO:0009424">
    <property type="term" value="C:bacterial-type flagellum hook"/>
    <property type="evidence" value="ECO:0007669"/>
    <property type="project" value="InterPro"/>
</dbReference>
<reference evidence="9 10" key="1">
    <citation type="submission" date="2019-03" db="EMBL/GenBank/DDBJ databases">
        <title>This is whole genome sequence of Paenibacillus sp MS74 strain.</title>
        <authorList>
            <person name="Trinh H.N."/>
        </authorList>
    </citation>
    <scope>NUCLEOTIDE SEQUENCE [LARGE SCALE GENOMIC DNA]</scope>
    <source>
        <strain evidence="9 10">MS74</strain>
    </source>
</reference>
<evidence type="ECO:0000259" key="7">
    <source>
        <dbReference type="Pfam" id="PF06429"/>
    </source>
</evidence>
<dbReference type="Pfam" id="PF22638">
    <property type="entry name" value="FlgK_D1"/>
    <property type="match status" value="1"/>
</dbReference>
<comment type="similarity">
    <text evidence="3">Belongs to the flagella basal body rod proteins family.</text>
</comment>
<evidence type="ECO:0000256" key="2">
    <source>
        <dbReference type="ARBA" id="ARBA00004613"/>
    </source>
</evidence>
<dbReference type="GO" id="GO:0005576">
    <property type="term" value="C:extracellular region"/>
    <property type="evidence" value="ECO:0007669"/>
    <property type="project" value="UniProtKB-SubCell"/>
</dbReference>
<evidence type="ECO:0000256" key="4">
    <source>
        <dbReference type="ARBA" id="ARBA00016244"/>
    </source>
</evidence>
<dbReference type="PANTHER" id="PTHR30033">
    <property type="entry name" value="FLAGELLAR HOOK-ASSOCIATED PROTEIN 1"/>
    <property type="match status" value="1"/>
</dbReference>
<dbReference type="InterPro" id="IPR053927">
    <property type="entry name" value="FlgK_helical"/>
</dbReference>
<dbReference type="NCBIfam" id="TIGR02492">
    <property type="entry name" value="flgK_ends"/>
    <property type="match status" value="1"/>
</dbReference>
<comment type="subcellular location">
    <subcellularLocation>
        <location evidence="1">Bacterial flagellum</location>
    </subcellularLocation>
    <subcellularLocation>
        <location evidence="2">Secreted</location>
    </subcellularLocation>
</comment>
<evidence type="ECO:0000256" key="1">
    <source>
        <dbReference type="ARBA" id="ARBA00004365"/>
    </source>
</evidence>
<dbReference type="GO" id="GO:0044780">
    <property type="term" value="P:bacterial-type flagellum assembly"/>
    <property type="evidence" value="ECO:0007669"/>
    <property type="project" value="InterPro"/>
</dbReference>
<keyword evidence="10" id="KW-1185">Reference proteome</keyword>
<evidence type="ECO:0000259" key="8">
    <source>
        <dbReference type="Pfam" id="PF22638"/>
    </source>
</evidence>
<dbReference type="RefSeq" id="WP_133233933.1">
    <property type="nucleotide sequence ID" value="NZ_SMRT01000016.1"/>
</dbReference>
<feature type="domain" description="Flagellar hook-associated protein FlgK helical" evidence="8">
    <location>
        <begin position="102"/>
        <end position="319"/>
    </location>
</feature>
<sequence length="478" mass="52561">MRSTFTGLEISKRGLFAQQAALQTTGHNITNANTRGFSRQVVNMEASRPLENLGMQRSTVPGQNGQGVEINSVVRIREQFLDKQFYNENKGLGEWSVRRDTLEKLEAIVNEPSDTGMRQVLDNFWNSWQELSKQPDNLETRAVVKESALAMTDAFNNVAKKLNDLSLDLADNISVKITEVDSTLKQIAALNNEIFRIEGLGNNANDLRDQRDVLVDDLSKVVNVTLQEESNGYTIRMGNVVLVTGDTANAFTNATVQAAYPNDLTSGELFGLTYSQANYVTEYKNQLNSMAATLIDEVNKVHKQGYTLKDPATLGGNFFNPVVDPLNAAATFSVSSAITSDVENIAASMRKDDVTGKVIKGNNELALKMADVKNTKYNFNGSGVQKIILNGGTFDEFLRAVVSELGVKTQEAERQATNQKILADQLESRRQSVSGVSLDEEMANMIKFQHAYNAAARAMTTYDEALDKVINGMGVVGR</sequence>
<dbReference type="InterPro" id="IPR002371">
    <property type="entry name" value="FlgK"/>
</dbReference>
<feature type="domain" description="Flagellar basal-body/hook protein C-terminal" evidence="7">
    <location>
        <begin position="432"/>
        <end position="471"/>
    </location>
</feature>
<dbReference type="EMBL" id="SMRT01000016">
    <property type="protein sequence ID" value="TDF93510.1"/>
    <property type="molecule type" value="Genomic_DNA"/>
</dbReference>
<dbReference type="AlphaFoldDB" id="A0A4R5KGY6"/>
<evidence type="ECO:0000256" key="5">
    <source>
        <dbReference type="ARBA" id="ARBA00022525"/>
    </source>
</evidence>
<keyword evidence="9" id="KW-0282">Flagellum</keyword>
<dbReference type="GO" id="GO:0005198">
    <property type="term" value="F:structural molecule activity"/>
    <property type="evidence" value="ECO:0007669"/>
    <property type="project" value="InterPro"/>
</dbReference>
<dbReference type="OrthoDB" id="9802553at2"/>
<keyword evidence="9" id="KW-0969">Cilium</keyword>
<evidence type="ECO:0000256" key="3">
    <source>
        <dbReference type="ARBA" id="ARBA00009677"/>
    </source>
</evidence>